<comment type="cofactor">
    <cofactor evidence="1">
        <name>[4Fe-4S] cluster</name>
        <dbReference type="ChEBI" id="CHEBI:49883"/>
    </cofactor>
</comment>
<evidence type="ECO:0000256" key="10">
    <source>
        <dbReference type="ARBA" id="ARBA00023014"/>
    </source>
</evidence>
<keyword evidence="12" id="KW-0472">Membrane</keyword>
<dbReference type="NCBIfam" id="TIGR02512">
    <property type="entry name" value="FeFe_hydrog_A"/>
    <property type="match status" value="1"/>
</dbReference>
<evidence type="ECO:0000256" key="6">
    <source>
        <dbReference type="ARBA" id="ARBA00022723"/>
    </source>
</evidence>
<dbReference type="Pfam" id="PF02906">
    <property type="entry name" value="Fe_hyd_lg_C"/>
    <property type="match status" value="1"/>
</dbReference>
<evidence type="ECO:0000313" key="18">
    <source>
        <dbReference type="Proteomes" id="UP000043763"/>
    </source>
</evidence>
<keyword evidence="4" id="KW-0004">4Fe-4S</keyword>
<keyword evidence="10" id="KW-0411">Iron-sulfur</keyword>
<dbReference type="Pfam" id="PF10588">
    <property type="entry name" value="NADH-G_4Fe-4S_3"/>
    <property type="match status" value="1"/>
</dbReference>
<dbReference type="InterPro" id="IPR049830">
    <property type="entry name" value="HndD"/>
</dbReference>
<dbReference type="PROSITE" id="PS00198">
    <property type="entry name" value="4FE4S_FER_1"/>
    <property type="match status" value="1"/>
</dbReference>
<evidence type="ECO:0000259" key="15">
    <source>
        <dbReference type="PROSITE" id="PS51379"/>
    </source>
</evidence>
<evidence type="ECO:0000256" key="3">
    <source>
        <dbReference type="ARBA" id="ARBA00005404"/>
    </source>
</evidence>
<dbReference type="CDD" id="cd00207">
    <property type="entry name" value="fer2"/>
    <property type="match status" value="1"/>
</dbReference>
<dbReference type="FunFam" id="3.30.70.20:FF:000035">
    <property type="entry name" value="Iron hydrogenase 1"/>
    <property type="match status" value="1"/>
</dbReference>
<keyword evidence="17" id="KW-0560">Oxidoreductase</keyword>
<keyword evidence="9" id="KW-0408">Iron</keyword>
<dbReference type="GO" id="GO:0005506">
    <property type="term" value="F:iron ion binding"/>
    <property type="evidence" value="ECO:0007669"/>
    <property type="project" value="InterPro"/>
</dbReference>
<comment type="cofactor">
    <cofactor evidence="13">
        <name>[2Fe-2S] cluster</name>
        <dbReference type="ChEBI" id="CHEBI:190135"/>
    </cofactor>
</comment>
<evidence type="ECO:0000256" key="9">
    <source>
        <dbReference type="ARBA" id="ARBA00023004"/>
    </source>
</evidence>
<keyword evidence="11" id="KW-0520">NAD</keyword>
<evidence type="ECO:0000256" key="2">
    <source>
        <dbReference type="ARBA" id="ARBA00004370"/>
    </source>
</evidence>
<dbReference type="GO" id="GO:0050583">
    <property type="term" value="F:hydrogen dehydrogenase (NADP+) activity"/>
    <property type="evidence" value="ECO:0007669"/>
    <property type="project" value="UniProtKB-EC"/>
</dbReference>
<dbReference type="AlphaFoldDB" id="A0A0G4K4Q6"/>
<keyword evidence="5" id="KW-0001">2Fe-2S</keyword>
<evidence type="ECO:0000256" key="1">
    <source>
        <dbReference type="ARBA" id="ARBA00001966"/>
    </source>
</evidence>
<reference evidence="18" key="1">
    <citation type="submission" date="2015-04" db="EMBL/GenBank/DDBJ databases">
        <authorList>
            <person name="Mushtaq Mamoona"/>
        </authorList>
    </citation>
    <scope>NUCLEOTIDE SEQUENCE [LARGE SCALE GENOMIC DNA]</scope>
    <source>
        <strain evidence="18">AN4859/03</strain>
    </source>
</reference>
<dbReference type="SMART" id="SM00929">
    <property type="entry name" value="NADH-G_4Fe-4S_3"/>
    <property type="match status" value="1"/>
</dbReference>
<evidence type="ECO:0000256" key="8">
    <source>
        <dbReference type="ARBA" id="ARBA00022967"/>
    </source>
</evidence>
<dbReference type="Proteomes" id="UP000043763">
    <property type="component" value="Unassembled WGS sequence"/>
</dbReference>
<dbReference type="GO" id="GO:0016020">
    <property type="term" value="C:membrane"/>
    <property type="evidence" value="ECO:0007669"/>
    <property type="project" value="UniProtKB-SubCell"/>
</dbReference>
<dbReference type="RefSeq" id="WP_048593684.1">
    <property type="nucleotide sequence ID" value="NZ_CVLB01000001.1"/>
</dbReference>
<dbReference type="SMART" id="SM00902">
    <property type="entry name" value="Fe_hyd_SSU"/>
    <property type="match status" value="1"/>
</dbReference>
<evidence type="ECO:0000313" key="17">
    <source>
        <dbReference type="EMBL" id="CRF32081.1"/>
    </source>
</evidence>
<feature type="domain" description="4Fe-4S ferredoxin-type" evidence="15">
    <location>
        <begin position="138"/>
        <end position="168"/>
    </location>
</feature>
<evidence type="ECO:0000259" key="16">
    <source>
        <dbReference type="PROSITE" id="PS51839"/>
    </source>
</evidence>
<dbReference type="InterPro" id="IPR036991">
    <property type="entry name" value="Fe_hydrogenase_ssu_sf"/>
</dbReference>
<dbReference type="Pfam" id="PF13510">
    <property type="entry name" value="Fer2_4"/>
    <property type="match status" value="1"/>
</dbReference>
<dbReference type="PANTHER" id="PTHR11615">
    <property type="entry name" value="NITRATE, FORMATE, IRON DEHYDROGENASE"/>
    <property type="match status" value="1"/>
</dbReference>
<name>A0A0G4K4Q6_9SPIR</name>
<dbReference type="InterPro" id="IPR019574">
    <property type="entry name" value="NADH_UbQ_OxRdtase_Gsu_4Fe4S-bd"/>
</dbReference>
<feature type="domain" description="4Fe-4S ferredoxin-type" evidence="15">
    <location>
        <begin position="180"/>
        <end position="209"/>
    </location>
</feature>
<dbReference type="InterPro" id="IPR004108">
    <property type="entry name" value="Fe_hydrogenase_lsu_C"/>
</dbReference>
<dbReference type="InterPro" id="IPR017900">
    <property type="entry name" value="4Fe4S_Fe_S_CS"/>
</dbReference>
<dbReference type="EMBL" id="CVLB01000001">
    <property type="protein sequence ID" value="CRF32081.1"/>
    <property type="molecule type" value="Genomic_DNA"/>
</dbReference>
<evidence type="ECO:0000256" key="11">
    <source>
        <dbReference type="ARBA" id="ARBA00023027"/>
    </source>
</evidence>
<dbReference type="PROSITE" id="PS51379">
    <property type="entry name" value="4FE4S_FER_2"/>
    <property type="match status" value="2"/>
</dbReference>
<evidence type="ECO:0000256" key="13">
    <source>
        <dbReference type="ARBA" id="ARBA00034078"/>
    </source>
</evidence>
<dbReference type="InterPro" id="IPR017896">
    <property type="entry name" value="4Fe4S_Fe-S-bd"/>
</dbReference>
<dbReference type="Gene3D" id="4.10.260.20">
    <property type="entry name" value="Iron hydrogenase, small subunit"/>
    <property type="match status" value="1"/>
</dbReference>
<evidence type="ECO:0000256" key="12">
    <source>
        <dbReference type="ARBA" id="ARBA00023136"/>
    </source>
</evidence>
<dbReference type="Gene3D" id="3.40.950.10">
    <property type="entry name" value="Fe-only Hydrogenase (Larger Subunit), Chain L, domain 3"/>
    <property type="match status" value="1"/>
</dbReference>
<keyword evidence="8" id="KW-1278">Translocase</keyword>
<evidence type="ECO:0000259" key="14">
    <source>
        <dbReference type="PROSITE" id="PS51085"/>
    </source>
</evidence>
<dbReference type="SUPFAM" id="SSF54862">
    <property type="entry name" value="4Fe-4S ferredoxins"/>
    <property type="match status" value="1"/>
</dbReference>
<dbReference type="NCBIfam" id="NF040763">
    <property type="entry name" value="FeFe_hydrog_A6"/>
    <property type="match status" value="1"/>
</dbReference>
<dbReference type="EC" id="1.12.1.3" evidence="17"/>
<dbReference type="PROSITE" id="PS51839">
    <property type="entry name" value="4FE4S_HC3"/>
    <property type="match status" value="1"/>
</dbReference>
<dbReference type="InterPro" id="IPR050340">
    <property type="entry name" value="Cytosolic_Fe-S_CAF"/>
</dbReference>
<comment type="similarity">
    <text evidence="3">Belongs to the complex I 75 kDa subunit family.</text>
</comment>
<dbReference type="GO" id="GO:0051539">
    <property type="term" value="F:4 iron, 4 sulfur cluster binding"/>
    <property type="evidence" value="ECO:0007669"/>
    <property type="project" value="UniProtKB-KW"/>
</dbReference>
<dbReference type="InterPro" id="IPR036010">
    <property type="entry name" value="2Fe-2S_ferredoxin-like_sf"/>
</dbReference>
<evidence type="ECO:0000256" key="7">
    <source>
        <dbReference type="ARBA" id="ARBA00022737"/>
    </source>
</evidence>
<dbReference type="SUPFAM" id="SSF53920">
    <property type="entry name" value="Fe-only hydrogenase"/>
    <property type="match status" value="1"/>
</dbReference>
<dbReference type="FunFam" id="3.10.20.740:FF:000004">
    <property type="entry name" value="NADH-quinone oxidoreductase"/>
    <property type="match status" value="1"/>
</dbReference>
<keyword evidence="6" id="KW-0479">Metal-binding</keyword>
<sequence length="582" mass="64004">MVKIKINGKQIEVEEGLTILKAAKKLGIKIPSLCYHPDIPPTSACGICVVKLANQGNKYVRSCSMVVEEGMDIITHDSEINTVRKGVLELVLSAHPNDCLNCIRNGECELQTAAADFGVRNSKYDNIKQNHPRDESAGSIVLNPEKCIKCGRCVVVCQEMQKVHALGFVNRGFDTYFAPGAVSLKDSPCVDCGQCAAHCPVAAIYEKDQTREVEDAIDNADTYVAVQMAPAVRVALGEYFGLKPGDNITGKIYAAMRLMGFNAIFDTNFGADLTIMEEANEFVKRFTESNGTAVMTTSCCPAWVKYAEEYYPDLLDNISTSKSPHMMLAPMAKTYYSDKAHVDPFNIFNVSIMPCTAKKNEIRKNETMYSSGYKDVDVVLTTREFARMIKHYGIDVAGIEPEEADSILGEYSGAGTIFGTTGGVMEAALRTAYNIIAGSNMSNLDFEDVRGLDGVKKATIKILDKEVRVAVVNGLHNVDPVMQEIRAAKEKGENPPYHFVEVMACPGGCVGGGGQPYGPTNEVRLQRAGGLYNEDKNTVKHRCSHENENIKKLYDEFLGKPLGERSHHFLHTTYKADEKYNK</sequence>
<dbReference type="GO" id="GO:0008901">
    <property type="term" value="F:ferredoxin hydrogenase activity"/>
    <property type="evidence" value="ECO:0007669"/>
    <property type="project" value="InterPro"/>
</dbReference>
<dbReference type="Gene3D" id="3.40.50.1780">
    <property type="match status" value="1"/>
</dbReference>
<dbReference type="Gene3D" id="3.30.70.20">
    <property type="match status" value="1"/>
</dbReference>
<dbReference type="GO" id="GO:0051537">
    <property type="term" value="F:2 iron, 2 sulfur cluster binding"/>
    <property type="evidence" value="ECO:0007669"/>
    <property type="project" value="UniProtKB-KW"/>
</dbReference>
<dbReference type="InterPro" id="IPR013352">
    <property type="entry name" value="Fe_hydrogenase_subset"/>
</dbReference>
<organism evidence="17 18">
    <name type="scientific">Brachyspira suanatina</name>
    <dbReference type="NCBI Taxonomy" id="381802"/>
    <lineage>
        <taxon>Bacteria</taxon>
        <taxon>Pseudomonadati</taxon>
        <taxon>Spirochaetota</taxon>
        <taxon>Spirochaetia</taxon>
        <taxon>Brachyspirales</taxon>
        <taxon>Brachyspiraceae</taxon>
        <taxon>Brachyspira</taxon>
    </lineage>
</organism>
<evidence type="ECO:0000256" key="5">
    <source>
        <dbReference type="ARBA" id="ARBA00022714"/>
    </source>
</evidence>
<accession>A0A0G4K4Q6</accession>
<gene>
    <name evidence="17" type="primary">hndD</name>
    <name evidence="17" type="ORF">BRSU_0561</name>
</gene>
<dbReference type="InterPro" id="IPR001041">
    <property type="entry name" value="2Fe-2S_ferredoxin-type"/>
</dbReference>
<dbReference type="Pfam" id="PF02256">
    <property type="entry name" value="Fe_hyd_SSU"/>
    <property type="match status" value="1"/>
</dbReference>
<keyword evidence="7" id="KW-0677">Repeat</keyword>
<comment type="subcellular location">
    <subcellularLocation>
        <location evidence="2">Membrane</location>
    </subcellularLocation>
</comment>
<dbReference type="InterPro" id="IPR003149">
    <property type="entry name" value="Fe_hydrogenase_ssu"/>
</dbReference>
<protein>
    <submittedName>
        <fullName evidence="17">NADP-reducing hydrogenase subunit HndC</fullName>
        <ecNumber evidence="17">1.12.1.3</ecNumber>
    </submittedName>
</protein>
<feature type="domain" description="4Fe-4S His(Cys)3-ligated-type" evidence="16">
    <location>
        <begin position="79"/>
        <end position="118"/>
    </location>
</feature>
<dbReference type="SUPFAM" id="SSF54292">
    <property type="entry name" value="2Fe-2S ferredoxin-like"/>
    <property type="match status" value="1"/>
</dbReference>
<dbReference type="Pfam" id="PF12838">
    <property type="entry name" value="Fer4_7"/>
    <property type="match status" value="1"/>
</dbReference>
<dbReference type="PROSITE" id="PS51085">
    <property type="entry name" value="2FE2S_FER_2"/>
    <property type="match status" value="1"/>
</dbReference>
<dbReference type="Gene3D" id="3.10.20.740">
    <property type="match status" value="1"/>
</dbReference>
<dbReference type="OrthoDB" id="9805142at2"/>
<keyword evidence="18" id="KW-1185">Reference proteome</keyword>
<dbReference type="InterPro" id="IPR009016">
    <property type="entry name" value="Fe_hydrogenase"/>
</dbReference>
<feature type="domain" description="2Fe-2S ferredoxin-type" evidence="14">
    <location>
        <begin position="1"/>
        <end position="79"/>
    </location>
</feature>
<proteinExistence type="inferred from homology"/>
<evidence type="ECO:0000256" key="4">
    <source>
        <dbReference type="ARBA" id="ARBA00022485"/>
    </source>
</evidence>